<name>A0A0E9PB45_ANGAN</name>
<accession>A0A0E9PB45</accession>
<dbReference type="EMBL" id="GBXM01107080">
    <property type="protein sequence ID" value="JAH01497.1"/>
    <property type="molecule type" value="Transcribed_RNA"/>
</dbReference>
<reference evidence="1" key="2">
    <citation type="journal article" date="2015" name="Fish Shellfish Immunol.">
        <title>Early steps in the European eel (Anguilla anguilla)-Vibrio vulnificus interaction in the gills: Role of the RtxA13 toxin.</title>
        <authorList>
            <person name="Callol A."/>
            <person name="Pajuelo D."/>
            <person name="Ebbesson L."/>
            <person name="Teles M."/>
            <person name="MacKenzie S."/>
            <person name="Amaro C."/>
        </authorList>
    </citation>
    <scope>NUCLEOTIDE SEQUENCE</scope>
</reference>
<reference evidence="1" key="1">
    <citation type="submission" date="2014-11" db="EMBL/GenBank/DDBJ databases">
        <authorList>
            <person name="Amaro Gonzalez C."/>
        </authorList>
    </citation>
    <scope>NUCLEOTIDE SEQUENCE</scope>
</reference>
<protein>
    <submittedName>
        <fullName evidence="1">Uncharacterized protein</fullName>
    </submittedName>
</protein>
<proteinExistence type="predicted"/>
<sequence length="21" mass="2257">MYDRVLAGVAVVTRKLGCAPH</sequence>
<evidence type="ECO:0000313" key="1">
    <source>
        <dbReference type="EMBL" id="JAH01497.1"/>
    </source>
</evidence>
<organism evidence="1">
    <name type="scientific">Anguilla anguilla</name>
    <name type="common">European freshwater eel</name>
    <name type="synonym">Muraena anguilla</name>
    <dbReference type="NCBI Taxonomy" id="7936"/>
    <lineage>
        <taxon>Eukaryota</taxon>
        <taxon>Metazoa</taxon>
        <taxon>Chordata</taxon>
        <taxon>Craniata</taxon>
        <taxon>Vertebrata</taxon>
        <taxon>Euteleostomi</taxon>
        <taxon>Actinopterygii</taxon>
        <taxon>Neopterygii</taxon>
        <taxon>Teleostei</taxon>
        <taxon>Anguilliformes</taxon>
        <taxon>Anguillidae</taxon>
        <taxon>Anguilla</taxon>
    </lineage>
</organism>
<dbReference type="AlphaFoldDB" id="A0A0E9PB45"/>